<dbReference type="GO" id="GO:0008080">
    <property type="term" value="F:N-acetyltransferase activity"/>
    <property type="evidence" value="ECO:0007669"/>
    <property type="project" value="InterPro"/>
</dbReference>
<keyword evidence="12" id="KW-1185">Reference proteome</keyword>
<dbReference type="InterPro" id="IPR000182">
    <property type="entry name" value="GNAT_dom"/>
</dbReference>
<keyword evidence="3" id="KW-0812">Transmembrane</keyword>
<comment type="subcellular location">
    <subcellularLocation>
        <location evidence="1">Membrane</location>
    </subcellularLocation>
</comment>
<dbReference type="PROSITE" id="PS51186">
    <property type="entry name" value="GNAT"/>
    <property type="match status" value="1"/>
</dbReference>
<evidence type="ECO:0000259" key="10">
    <source>
        <dbReference type="PROSITE" id="PS51186"/>
    </source>
</evidence>
<keyword evidence="4" id="KW-1133">Transmembrane helix</keyword>
<evidence type="ECO:0000256" key="5">
    <source>
        <dbReference type="ARBA" id="ARBA00023136"/>
    </source>
</evidence>
<evidence type="ECO:0000256" key="7">
    <source>
        <dbReference type="ARBA" id="ARBA00037582"/>
    </source>
</evidence>
<evidence type="ECO:0000256" key="4">
    <source>
        <dbReference type="ARBA" id="ARBA00022989"/>
    </source>
</evidence>
<sequence length="153" mass="17253">MEIIIRSLLNNDHVPYKLLLEADPSKEMVDNYLLEGSCFVVVYKEDIIGVMIITEASQYENEIVNLAIKEKYRGKGLAKQLITSACDYSRKKGKQSVIVGTGNSSINQLALYQKCGFRIDYVKKNYFLENYAGSIVENGIPCLDMVMLKKIIG</sequence>
<comment type="similarity">
    <text evidence="8">Belongs to the camello family.</text>
</comment>
<evidence type="ECO:0000256" key="2">
    <source>
        <dbReference type="ARBA" id="ARBA00022679"/>
    </source>
</evidence>
<evidence type="ECO:0000256" key="9">
    <source>
        <dbReference type="ARBA" id="ARBA00040241"/>
    </source>
</evidence>
<evidence type="ECO:0000313" key="11">
    <source>
        <dbReference type="EMBL" id="TXC91482.1"/>
    </source>
</evidence>
<dbReference type="GO" id="GO:0016020">
    <property type="term" value="C:membrane"/>
    <property type="evidence" value="ECO:0007669"/>
    <property type="project" value="UniProtKB-SubCell"/>
</dbReference>
<dbReference type="PANTHER" id="PTHR13947">
    <property type="entry name" value="GNAT FAMILY N-ACETYLTRANSFERASE"/>
    <property type="match status" value="1"/>
</dbReference>
<dbReference type="Gene3D" id="3.40.630.30">
    <property type="match status" value="1"/>
</dbReference>
<keyword evidence="5" id="KW-0472">Membrane</keyword>
<reference evidence="11 12" key="1">
    <citation type="journal article" date="2005" name="Int. J. Syst. Evol. Microbiol.">
        <title>Bacillus litoralis sp. nov., isolated from a tidal flat of the Yellow Sea in Korea.</title>
        <authorList>
            <person name="Yoon J.H."/>
            <person name="Oh T.K."/>
        </authorList>
    </citation>
    <scope>NUCLEOTIDE SEQUENCE [LARGE SCALE GENOMIC DNA]</scope>
    <source>
        <strain evidence="11 12">SW-211</strain>
    </source>
</reference>
<dbReference type="EMBL" id="VOQF01000004">
    <property type="protein sequence ID" value="TXC91482.1"/>
    <property type="molecule type" value="Genomic_DNA"/>
</dbReference>
<feature type="domain" description="N-acetyltransferase" evidence="10">
    <location>
        <begin position="3"/>
        <end position="152"/>
    </location>
</feature>
<evidence type="ECO:0000256" key="1">
    <source>
        <dbReference type="ARBA" id="ARBA00004370"/>
    </source>
</evidence>
<gene>
    <name evidence="11" type="ORF">FS935_07520</name>
</gene>
<dbReference type="OrthoDB" id="162775at2"/>
<dbReference type="CDD" id="cd04301">
    <property type="entry name" value="NAT_SF"/>
    <property type="match status" value="1"/>
</dbReference>
<dbReference type="InterPro" id="IPR016181">
    <property type="entry name" value="Acyl_CoA_acyltransferase"/>
</dbReference>
<dbReference type="SUPFAM" id="SSF55729">
    <property type="entry name" value="Acyl-CoA N-acyltransferases (Nat)"/>
    <property type="match status" value="1"/>
</dbReference>
<evidence type="ECO:0000256" key="3">
    <source>
        <dbReference type="ARBA" id="ARBA00022692"/>
    </source>
</evidence>
<evidence type="ECO:0000256" key="6">
    <source>
        <dbReference type="ARBA" id="ARBA00023315"/>
    </source>
</evidence>
<dbReference type="Pfam" id="PF00583">
    <property type="entry name" value="Acetyltransf_1"/>
    <property type="match status" value="1"/>
</dbReference>
<organism evidence="11 12">
    <name type="scientific">Metabacillus litoralis</name>
    <dbReference type="NCBI Taxonomy" id="152268"/>
    <lineage>
        <taxon>Bacteria</taxon>
        <taxon>Bacillati</taxon>
        <taxon>Bacillota</taxon>
        <taxon>Bacilli</taxon>
        <taxon>Bacillales</taxon>
        <taxon>Bacillaceae</taxon>
        <taxon>Metabacillus</taxon>
    </lineage>
</organism>
<dbReference type="Proteomes" id="UP000321363">
    <property type="component" value="Unassembled WGS sequence"/>
</dbReference>
<dbReference type="PANTHER" id="PTHR13947:SF51">
    <property type="entry name" value="N-ACETYLTRANSFERASE 14-RELATED"/>
    <property type="match status" value="1"/>
</dbReference>
<evidence type="ECO:0000256" key="8">
    <source>
        <dbReference type="ARBA" id="ARBA00038470"/>
    </source>
</evidence>
<name>A0A5C6W296_9BACI</name>
<protein>
    <recommendedName>
        <fullName evidence="9">Probable N-acetyltransferase 14</fullName>
    </recommendedName>
</protein>
<proteinExistence type="inferred from homology"/>
<keyword evidence="2 11" id="KW-0808">Transferase</keyword>
<dbReference type="InterPro" id="IPR050769">
    <property type="entry name" value="NAT_camello-type"/>
</dbReference>
<comment type="caution">
    <text evidence="11">The sequence shown here is derived from an EMBL/GenBank/DDBJ whole genome shotgun (WGS) entry which is preliminary data.</text>
</comment>
<comment type="function">
    <text evidence="7">Probable acetyltransferase.</text>
</comment>
<keyword evidence="6" id="KW-0012">Acyltransferase</keyword>
<accession>A0A5C6W296</accession>
<evidence type="ECO:0000313" key="12">
    <source>
        <dbReference type="Proteomes" id="UP000321363"/>
    </source>
</evidence>
<dbReference type="AlphaFoldDB" id="A0A5C6W296"/>